<sequence>MLRKLRSPDRPSAKSVRFCTQSYVLQVSSSFSLGAPGVWEA</sequence>
<proteinExistence type="predicted"/>
<evidence type="ECO:0000313" key="1">
    <source>
        <dbReference type="EMBL" id="EHL05154.1"/>
    </source>
</evidence>
<dbReference type="AlphaFoldDB" id="G9XT65"/>
<comment type="caution">
    <text evidence="1">The sequence shown here is derived from an EMBL/GenBank/DDBJ whole genome shotgun (WGS) entry which is preliminary data.</text>
</comment>
<dbReference type="HOGENOM" id="CLU_3269019_0_0_9"/>
<accession>G9XT65</accession>
<dbReference type="Proteomes" id="UP000004416">
    <property type="component" value="Unassembled WGS sequence"/>
</dbReference>
<organism evidence="1 2">
    <name type="scientific">Desulfitobacterium hafniense DP7</name>
    <dbReference type="NCBI Taxonomy" id="537010"/>
    <lineage>
        <taxon>Bacteria</taxon>
        <taxon>Bacillati</taxon>
        <taxon>Bacillota</taxon>
        <taxon>Clostridia</taxon>
        <taxon>Eubacteriales</taxon>
        <taxon>Desulfitobacteriaceae</taxon>
        <taxon>Desulfitobacterium</taxon>
    </lineage>
</organism>
<dbReference type="PATRIC" id="fig|537010.4.peg.3895"/>
<gene>
    <name evidence="1" type="ORF">HMPREF0322_04171</name>
</gene>
<name>G9XT65_DESHA</name>
<protein>
    <submittedName>
        <fullName evidence="1">Uncharacterized protein</fullName>
    </submittedName>
</protein>
<dbReference type="EMBL" id="AFZX01000107">
    <property type="protein sequence ID" value="EHL05154.1"/>
    <property type="molecule type" value="Genomic_DNA"/>
</dbReference>
<reference evidence="1 2" key="1">
    <citation type="submission" date="2011-08" db="EMBL/GenBank/DDBJ databases">
        <authorList>
            <person name="Weinstock G."/>
            <person name="Sodergren E."/>
            <person name="Clifton S."/>
            <person name="Fulton L."/>
            <person name="Fulton B."/>
            <person name="Courtney L."/>
            <person name="Fronick C."/>
            <person name="Harrison M."/>
            <person name="Strong C."/>
            <person name="Farmer C."/>
            <person name="Delahaunty K."/>
            <person name="Markovic C."/>
            <person name="Hall O."/>
            <person name="Minx P."/>
            <person name="Tomlinson C."/>
            <person name="Mitreva M."/>
            <person name="Hou S."/>
            <person name="Chen J."/>
            <person name="Wollam A."/>
            <person name="Pepin K.H."/>
            <person name="Johnson M."/>
            <person name="Bhonagiri V."/>
            <person name="Zhang X."/>
            <person name="Suruliraj S."/>
            <person name="Warren W."/>
            <person name="Chinwalla A."/>
            <person name="Mardis E.R."/>
            <person name="Wilson R.K."/>
        </authorList>
    </citation>
    <scope>NUCLEOTIDE SEQUENCE [LARGE SCALE GENOMIC DNA]</scope>
    <source>
        <strain evidence="1 2">DP7</strain>
    </source>
</reference>
<evidence type="ECO:0000313" key="2">
    <source>
        <dbReference type="Proteomes" id="UP000004416"/>
    </source>
</evidence>